<protein>
    <recommendedName>
        <fullName evidence="3">CBM6 domain-containing protein</fullName>
    </recommendedName>
</protein>
<dbReference type="SUPFAM" id="SSF49785">
    <property type="entry name" value="Galactose-binding domain-like"/>
    <property type="match status" value="4"/>
</dbReference>
<reference evidence="4 5" key="1">
    <citation type="submission" date="2023-07" db="EMBL/GenBank/DDBJ databases">
        <title>Sorghum-associated microbial communities from plants grown in Nebraska, USA.</title>
        <authorList>
            <person name="Schachtman D."/>
        </authorList>
    </citation>
    <scope>NUCLEOTIDE SEQUENCE [LARGE SCALE GENOMIC DNA]</scope>
    <source>
        <strain evidence="4 5">BE190</strain>
    </source>
</reference>
<proteinExistence type="predicted"/>
<feature type="domain" description="CBM6" evidence="3">
    <location>
        <begin position="518"/>
        <end position="639"/>
    </location>
</feature>
<evidence type="ECO:0000313" key="4">
    <source>
        <dbReference type="EMBL" id="MDR7088991.1"/>
    </source>
</evidence>
<gene>
    <name evidence="4" type="ORF">J2X05_000994</name>
</gene>
<dbReference type="PANTHER" id="PTHR40469:SF2">
    <property type="entry name" value="GALACTOSE-BINDING DOMAIN-LIKE SUPERFAMILY PROTEIN"/>
    <property type="match status" value="1"/>
</dbReference>
<dbReference type="InterPro" id="IPR005084">
    <property type="entry name" value="CBM6"/>
</dbReference>
<dbReference type="EMBL" id="JAVDVX010000001">
    <property type="protein sequence ID" value="MDR7088991.1"/>
    <property type="molecule type" value="Genomic_DNA"/>
</dbReference>
<accession>A0ABU1UUX4</accession>
<dbReference type="InterPro" id="IPR006584">
    <property type="entry name" value="Cellulose-bd_IV"/>
</dbReference>
<dbReference type="Gene3D" id="2.60.120.260">
    <property type="entry name" value="Galactose-binding domain-like"/>
    <property type="match status" value="4"/>
</dbReference>
<evidence type="ECO:0000313" key="5">
    <source>
        <dbReference type="Proteomes" id="UP001253595"/>
    </source>
</evidence>
<dbReference type="InterPro" id="IPR008979">
    <property type="entry name" value="Galactose-bd-like_sf"/>
</dbReference>
<dbReference type="SUPFAM" id="SSF160246">
    <property type="entry name" value="EspE N-terminal domain-like"/>
    <property type="match status" value="1"/>
</dbReference>
<dbReference type="InterPro" id="IPR037257">
    <property type="entry name" value="T2SS_E_N_sf"/>
</dbReference>
<dbReference type="CDD" id="cd04080">
    <property type="entry name" value="CBM6_cellulase-like"/>
    <property type="match status" value="4"/>
</dbReference>
<organism evidence="4 5">
    <name type="scientific">Cellvibrio fibrivorans</name>
    <dbReference type="NCBI Taxonomy" id="126350"/>
    <lineage>
        <taxon>Bacteria</taxon>
        <taxon>Pseudomonadati</taxon>
        <taxon>Pseudomonadota</taxon>
        <taxon>Gammaproteobacteria</taxon>
        <taxon>Cellvibrionales</taxon>
        <taxon>Cellvibrionaceae</taxon>
        <taxon>Cellvibrio</taxon>
    </lineage>
</organism>
<comment type="caution">
    <text evidence="4">The sequence shown here is derived from an EMBL/GenBank/DDBJ whole genome shotgun (WGS) entry which is preliminary data.</text>
</comment>
<keyword evidence="1" id="KW-0732">Signal</keyword>
<feature type="domain" description="CBM6" evidence="3">
    <location>
        <begin position="106"/>
        <end position="226"/>
    </location>
</feature>
<dbReference type="PANTHER" id="PTHR40469">
    <property type="entry name" value="SECRETED GLYCOSYL HYDROLASE"/>
    <property type="match status" value="1"/>
</dbReference>
<feature type="domain" description="CBM6" evidence="3">
    <location>
        <begin position="390"/>
        <end position="511"/>
    </location>
</feature>
<dbReference type="Pfam" id="PF03422">
    <property type="entry name" value="CBM_6"/>
    <property type="match status" value="4"/>
</dbReference>
<evidence type="ECO:0000256" key="1">
    <source>
        <dbReference type="ARBA" id="ARBA00022729"/>
    </source>
</evidence>
<feature type="region of interest" description="Disordered" evidence="2">
    <location>
        <begin position="656"/>
        <end position="686"/>
    </location>
</feature>
<sequence length="780" mass="82647">MFKKKELTRLGDILVSKGLITPAQLDLAIKEQSRRKRLLDPADTTAVVTPIGEILIELGFIDQLQLKRGLNWQQRLRHASIAMALCAPFMIFAPSAAANVVRTAPTTIEAENYTAMQGVIAENTTDIGAGKNIGGISTGDWMSYSVDLPAAGTYKITYRVASPNTTGSLILRSANDADLATLKVPKTGGWQVWTSVDQMVTLPKGVQTLKIFAKTGGFNLNWFQLEKITSINAAIEAENYSAMSGVITEATTDIGGGQNVGGISTGDWMNYAGVDIPADGTYKITYRVASPYSTAKITLKSGADVEIGTVSVPKTGGFQVWSDVVQTVTLQKGVQDLKVFAKAGGFNINSFKIEADTAAGITPPVVIATAPAPIVAAATPTAAVLPGAPLTLQAESYSSMSGIISETTTDVGGGKSVGGIGTNDWLLYDGINIPITGEYKITYRVASPYTTAKMMLKSGTNVDLGLLAIPKTGGWQIWTDISHTLTLQQGVQSLKVFAQTGGFNFNWLKIESLVPVSQTIEAESYSSMFGVFNQTTTDVGGGQNVAGIATGEWMTYSGINVPADGNYKITYRVASTVSTGKIALHSAANVELGRVSVPSTGGFQIWKEVEHTVALKKGVQDLKIVAATGGFNLNWFKMEFAGAANASSAASSSAPAVSSSSSSSSAPAVSSSSSSTSSTPAMSSSSWSSSSVAAHVAGPVAITWMAPDKRENGAQLYIDELGGYEIRYKKTADTKYTYVSINDPWTQSYKFDWLEGDYIFQIAAFDKNGVYSPFVDIQRQ</sequence>
<dbReference type="Proteomes" id="UP001253595">
    <property type="component" value="Unassembled WGS sequence"/>
</dbReference>
<evidence type="ECO:0000256" key="2">
    <source>
        <dbReference type="SAM" id="MobiDB-lite"/>
    </source>
</evidence>
<dbReference type="SMART" id="SM00606">
    <property type="entry name" value="CBD_IV"/>
    <property type="match status" value="4"/>
</dbReference>
<dbReference type="RefSeq" id="WP_310069389.1">
    <property type="nucleotide sequence ID" value="NZ_JAVDVX010000001.1"/>
</dbReference>
<keyword evidence="5" id="KW-1185">Reference proteome</keyword>
<dbReference type="PROSITE" id="PS51175">
    <property type="entry name" value="CBM6"/>
    <property type="match status" value="4"/>
</dbReference>
<feature type="domain" description="CBM6" evidence="3">
    <location>
        <begin position="233"/>
        <end position="354"/>
    </location>
</feature>
<name>A0ABU1UUX4_9GAMM</name>
<evidence type="ECO:0000259" key="3">
    <source>
        <dbReference type="PROSITE" id="PS51175"/>
    </source>
</evidence>